<protein>
    <submittedName>
        <fullName evidence="1">Uncharacterized protein</fullName>
    </submittedName>
</protein>
<evidence type="ECO:0000313" key="1">
    <source>
        <dbReference type="EMBL" id="CEK85755.1"/>
    </source>
</evidence>
<accession>A0A0B7B0V6</accession>
<reference evidence="1" key="1">
    <citation type="submission" date="2014-12" db="EMBL/GenBank/DDBJ databases">
        <title>Insight into the proteome of Arion vulgaris.</title>
        <authorList>
            <person name="Aradska J."/>
            <person name="Bulat T."/>
            <person name="Smidak R."/>
            <person name="Sarate P."/>
            <person name="Gangsoo J."/>
            <person name="Sialana F."/>
            <person name="Bilban M."/>
            <person name="Lubec G."/>
        </authorList>
    </citation>
    <scope>NUCLEOTIDE SEQUENCE</scope>
    <source>
        <tissue evidence="1">Skin</tissue>
    </source>
</reference>
<sequence>MLNNCHTWNITEPSTDYVRKMEANMAALYSKTEPGCLVVVVCKLLDVLLSSMRD</sequence>
<dbReference type="EMBL" id="HACG01038890">
    <property type="protein sequence ID" value="CEK85755.1"/>
    <property type="molecule type" value="Transcribed_RNA"/>
</dbReference>
<gene>
    <name evidence="1" type="primary">ORF150054</name>
</gene>
<proteinExistence type="predicted"/>
<organism evidence="1">
    <name type="scientific">Arion vulgaris</name>
    <dbReference type="NCBI Taxonomy" id="1028688"/>
    <lineage>
        <taxon>Eukaryota</taxon>
        <taxon>Metazoa</taxon>
        <taxon>Spiralia</taxon>
        <taxon>Lophotrochozoa</taxon>
        <taxon>Mollusca</taxon>
        <taxon>Gastropoda</taxon>
        <taxon>Heterobranchia</taxon>
        <taxon>Euthyneura</taxon>
        <taxon>Panpulmonata</taxon>
        <taxon>Eupulmonata</taxon>
        <taxon>Stylommatophora</taxon>
        <taxon>Helicina</taxon>
        <taxon>Arionoidea</taxon>
        <taxon>Arionidae</taxon>
        <taxon>Arion</taxon>
    </lineage>
</organism>
<dbReference type="AlphaFoldDB" id="A0A0B7B0V6"/>
<name>A0A0B7B0V6_9EUPU</name>